<keyword evidence="4" id="KW-0472">Membrane</keyword>
<dbReference type="Pfam" id="PF01553">
    <property type="entry name" value="Acyltransferase"/>
    <property type="match status" value="1"/>
</dbReference>
<dbReference type="GO" id="GO:0006654">
    <property type="term" value="P:phosphatidic acid biosynthetic process"/>
    <property type="evidence" value="ECO:0007669"/>
    <property type="project" value="TreeGrafter"/>
</dbReference>
<feature type="domain" description="Phospholipid/glycerol acyltransferase" evidence="5">
    <location>
        <begin position="97"/>
        <end position="211"/>
    </location>
</feature>
<sequence length="275" mass="31578">MYTSTPQRQDRRPAALHTLPARILTVLYNLYTLFIFLPLFILASVLTALITTAGCQLGNGHFWGYYPGKCWSWLTVRLLFLPVEVRGREHLNPRQSYVFVCNHQGSFDIFLIYGFLGRNFKWMMKKAIRKIPLVGLACEKAHHIYVDKSGASKIKKTYDTARETLREGMSVVVFPEGARSFTGHMGRFRRGAFMLADELQLPVCPLTINGSYDVMPRTKDWHFPVWHRLSLTIHEPIPPRGKGTEFEKRTMAEAYDAVMSGLTPEYRGFVENPDQ</sequence>
<keyword evidence="4" id="KW-1133">Transmembrane helix</keyword>
<dbReference type="OrthoDB" id="9803035at2"/>
<comment type="pathway">
    <text evidence="1">Lipid metabolism.</text>
</comment>
<dbReference type="HOGENOM" id="CLU_027938_6_3_10"/>
<proteinExistence type="predicted"/>
<comment type="caution">
    <text evidence="6">The sequence shown here is derived from an EMBL/GenBank/DDBJ whole genome shotgun (WGS) entry which is preliminary data.</text>
</comment>
<organism evidence="6 7">
    <name type="scientific">Prevotella multiformis DSM 16608</name>
    <dbReference type="NCBI Taxonomy" id="888743"/>
    <lineage>
        <taxon>Bacteria</taxon>
        <taxon>Pseudomonadati</taxon>
        <taxon>Bacteroidota</taxon>
        <taxon>Bacteroidia</taxon>
        <taxon>Bacteroidales</taxon>
        <taxon>Prevotellaceae</taxon>
        <taxon>Prevotella</taxon>
    </lineage>
</organism>
<evidence type="ECO:0000256" key="3">
    <source>
        <dbReference type="ARBA" id="ARBA00023315"/>
    </source>
</evidence>
<dbReference type="SUPFAM" id="SSF69593">
    <property type="entry name" value="Glycerol-3-phosphate (1)-acyltransferase"/>
    <property type="match status" value="1"/>
</dbReference>
<keyword evidence="3 6" id="KW-0012">Acyltransferase</keyword>
<evidence type="ECO:0000256" key="1">
    <source>
        <dbReference type="ARBA" id="ARBA00005189"/>
    </source>
</evidence>
<dbReference type="eggNOG" id="COG0204">
    <property type="taxonomic scope" value="Bacteria"/>
</dbReference>
<dbReference type="CDD" id="cd07989">
    <property type="entry name" value="LPLAT_AGPAT-like"/>
    <property type="match status" value="1"/>
</dbReference>
<dbReference type="RefSeq" id="WP_007368232.1">
    <property type="nucleotide sequence ID" value="NZ_GL872283.1"/>
</dbReference>
<evidence type="ECO:0000259" key="5">
    <source>
        <dbReference type="SMART" id="SM00563"/>
    </source>
</evidence>
<keyword evidence="4" id="KW-0812">Transmembrane</keyword>
<feature type="transmembrane region" description="Helical" evidence="4">
    <location>
        <begin position="21"/>
        <end position="50"/>
    </location>
</feature>
<dbReference type="EC" id="2.3.1.51" evidence="6"/>
<dbReference type="InterPro" id="IPR002123">
    <property type="entry name" value="Plipid/glycerol_acylTrfase"/>
</dbReference>
<evidence type="ECO:0000313" key="7">
    <source>
        <dbReference type="Proteomes" id="UP000005697"/>
    </source>
</evidence>
<evidence type="ECO:0000256" key="2">
    <source>
        <dbReference type="ARBA" id="ARBA00022679"/>
    </source>
</evidence>
<accession>F0F532</accession>
<keyword evidence="7" id="KW-1185">Reference proteome</keyword>
<dbReference type="STRING" id="888743.HMPREF9141_0698"/>
<reference evidence="6 7" key="1">
    <citation type="submission" date="2011-01" db="EMBL/GenBank/DDBJ databases">
        <authorList>
            <person name="Muzny D."/>
            <person name="Qin X."/>
            <person name="Deng J."/>
            <person name="Jiang H."/>
            <person name="Liu Y."/>
            <person name="Qu J."/>
            <person name="Song X.-Z."/>
            <person name="Zhang L."/>
            <person name="Thornton R."/>
            <person name="Coyle M."/>
            <person name="Francisco L."/>
            <person name="Jackson L."/>
            <person name="Javaid M."/>
            <person name="Korchina V."/>
            <person name="Kovar C."/>
            <person name="Mata R."/>
            <person name="Mathew T."/>
            <person name="Ngo R."/>
            <person name="Nguyen L."/>
            <person name="Nguyen N."/>
            <person name="Okwuonu G."/>
            <person name="Ongeri F."/>
            <person name="Pham C."/>
            <person name="Simmons D."/>
            <person name="Wilczek-Boney K."/>
            <person name="Hale W."/>
            <person name="Jakkamsetti A."/>
            <person name="Pham P."/>
            <person name="Ruth R."/>
            <person name="San Lucas F."/>
            <person name="Warren J."/>
            <person name="Zhang J."/>
            <person name="Zhao Z."/>
            <person name="Zhou C."/>
            <person name="Zhu D."/>
            <person name="Lee S."/>
            <person name="Bess C."/>
            <person name="Blankenburg K."/>
            <person name="Forbes L."/>
            <person name="Fu Q."/>
            <person name="Gubbala S."/>
            <person name="Hirani K."/>
            <person name="Jayaseelan J.C."/>
            <person name="Lara F."/>
            <person name="Munidasa M."/>
            <person name="Palculict T."/>
            <person name="Patil S."/>
            <person name="Pu L.-L."/>
            <person name="Saada N."/>
            <person name="Tang L."/>
            <person name="Weissenberger G."/>
            <person name="Zhu Y."/>
            <person name="Hemphill L."/>
            <person name="Shang Y."/>
            <person name="Youmans B."/>
            <person name="Ayvaz T."/>
            <person name="Ross M."/>
            <person name="Santibanez J."/>
            <person name="Aqrawi P."/>
            <person name="Gross S."/>
            <person name="Joshi V."/>
            <person name="Fowler G."/>
            <person name="Nazareth L."/>
            <person name="Reid J."/>
            <person name="Worley K."/>
            <person name="Petrosino J."/>
            <person name="Highlander S."/>
            <person name="Gibbs R."/>
        </authorList>
    </citation>
    <scope>NUCLEOTIDE SEQUENCE [LARGE SCALE GENOMIC DNA]</scope>
    <source>
        <strain evidence="6 7">DSM 16608</strain>
    </source>
</reference>
<dbReference type="PANTHER" id="PTHR10434">
    <property type="entry name" value="1-ACYL-SN-GLYCEROL-3-PHOSPHATE ACYLTRANSFERASE"/>
    <property type="match status" value="1"/>
</dbReference>
<gene>
    <name evidence="6" type="ORF">HMPREF9141_0698</name>
</gene>
<protein>
    <submittedName>
        <fullName evidence="6">Acyltransferase</fullName>
        <ecNumber evidence="6">2.3.1.51</ecNumber>
    </submittedName>
</protein>
<evidence type="ECO:0000256" key="4">
    <source>
        <dbReference type="SAM" id="Phobius"/>
    </source>
</evidence>
<dbReference type="Proteomes" id="UP000005697">
    <property type="component" value="Unassembled WGS sequence"/>
</dbReference>
<dbReference type="AlphaFoldDB" id="F0F532"/>
<keyword evidence="2 6" id="KW-0808">Transferase</keyword>
<dbReference type="EMBL" id="AEWX01000009">
    <property type="protein sequence ID" value="EGC20794.1"/>
    <property type="molecule type" value="Genomic_DNA"/>
</dbReference>
<dbReference type="SMART" id="SM00563">
    <property type="entry name" value="PlsC"/>
    <property type="match status" value="1"/>
</dbReference>
<evidence type="ECO:0000313" key="6">
    <source>
        <dbReference type="EMBL" id="EGC20794.1"/>
    </source>
</evidence>
<dbReference type="PANTHER" id="PTHR10434:SF66">
    <property type="entry name" value="PHOSPHOLIPID_GLYCEROL ACYLTRANSFERASE DOMAIN-CONTAINING PROTEIN"/>
    <property type="match status" value="1"/>
</dbReference>
<dbReference type="GO" id="GO:0003841">
    <property type="term" value="F:1-acylglycerol-3-phosphate O-acyltransferase activity"/>
    <property type="evidence" value="ECO:0007669"/>
    <property type="project" value="UniProtKB-EC"/>
</dbReference>
<name>F0F532_9BACT</name>